<gene>
    <name evidence="1" type="ORF">GCM10007964_23020</name>
</gene>
<evidence type="ECO:0000313" key="2">
    <source>
        <dbReference type="Proteomes" id="UP000645217"/>
    </source>
</evidence>
<sequence length="294" mass="32424">MHDHDASRPRGGPVRRWLSRVTQAVFGREPLDTQTPAPILPVTSTTRVTRTLSFPTPAKSDAYDFTIEVDFCLCVTGTLQGEPLRAKIDRRLADLLTVAQAAARPVARTFPPFRPGPAEPAIAASVRQAVGQALVSAPDEDGLVFECTTAVRVHMDPAIRDLQRRSVTEQIQFESRYELSEQAADRLGELRGVWSKFIKDGLPHWETPYAVVMAQKPAQAADTLFRMRKDRQAEARDLVGTVAKVAEGHERMDLLEFVLATDSALGRTYDLLGIAHPEAGPQSLFDEAEEVTGR</sequence>
<dbReference type="Proteomes" id="UP000645217">
    <property type="component" value="Unassembled WGS sequence"/>
</dbReference>
<keyword evidence="2" id="KW-1185">Reference proteome</keyword>
<dbReference type="AlphaFoldDB" id="A0A917VHU8"/>
<evidence type="ECO:0000313" key="1">
    <source>
        <dbReference type="EMBL" id="GGK79776.1"/>
    </source>
</evidence>
<dbReference type="EMBL" id="BMNT01000011">
    <property type="protein sequence ID" value="GGK79776.1"/>
    <property type="molecule type" value="Genomic_DNA"/>
</dbReference>
<dbReference type="RefSeq" id="WP_189162972.1">
    <property type="nucleotide sequence ID" value="NZ_BMNT01000011.1"/>
</dbReference>
<proteinExistence type="predicted"/>
<comment type="caution">
    <text evidence="1">The sequence shown here is derived from an EMBL/GenBank/DDBJ whole genome shotgun (WGS) entry which is preliminary data.</text>
</comment>
<accession>A0A917VHU8</accession>
<reference evidence="1" key="2">
    <citation type="submission" date="2020-09" db="EMBL/GenBank/DDBJ databases">
        <authorList>
            <person name="Sun Q."/>
            <person name="Ohkuma M."/>
        </authorList>
    </citation>
    <scope>NUCLEOTIDE SEQUENCE</scope>
    <source>
        <strain evidence="1">JCM 13064</strain>
    </source>
</reference>
<organism evidence="1 2">
    <name type="scientific">Sphaerisporangium melleum</name>
    <dbReference type="NCBI Taxonomy" id="321316"/>
    <lineage>
        <taxon>Bacteria</taxon>
        <taxon>Bacillati</taxon>
        <taxon>Actinomycetota</taxon>
        <taxon>Actinomycetes</taxon>
        <taxon>Streptosporangiales</taxon>
        <taxon>Streptosporangiaceae</taxon>
        <taxon>Sphaerisporangium</taxon>
    </lineage>
</organism>
<name>A0A917VHU8_9ACTN</name>
<reference evidence="1" key="1">
    <citation type="journal article" date="2014" name="Int. J. Syst. Evol. Microbiol.">
        <title>Complete genome sequence of Corynebacterium casei LMG S-19264T (=DSM 44701T), isolated from a smear-ripened cheese.</title>
        <authorList>
            <consortium name="US DOE Joint Genome Institute (JGI-PGF)"/>
            <person name="Walter F."/>
            <person name="Albersmeier A."/>
            <person name="Kalinowski J."/>
            <person name="Ruckert C."/>
        </authorList>
    </citation>
    <scope>NUCLEOTIDE SEQUENCE</scope>
    <source>
        <strain evidence="1">JCM 13064</strain>
    </source>
</reference>
<protein>
    <submittedName>
        <fullName evidence="1">Uncharacterized protein</fullName>
    </submittedName>
</protein>